<protein>
    <recommendedName>
        <fullName evidence="3">ABC transporter TMD0 domain-containing protein</fullName>
    </recommendedName>
</protein>
<feature type="transmembrane region" description="Helical" evidence="2">
    <location>
        <begin position="84"/>
        <end position="101"/>
    </location>
</feature>
<evidence type="ECO:0000313" key="5">
    <source>
        <dbReference type="Proteomes" id="UP000092124"/>
    </source>
</evidence>
<gene>
    <name evidence="4" type="ORF">A6R68_13179</name>
</gene>
<dbReference type="GO" id="GO:0016020">
    <property type="term" value="C:membrane"/>
    <property type="evidence" value="ECO:0007669"/>
    <property type="project" value="UniProtKB-SubCell"/>
</dbReference>
<dbReference type="InterPro" id="IPR056227">
    <property type="entry name" value="TMD0_ABC"/>
</dbReference>
<keyword evidence="5" id="KW-1185">Reference proteome</keyword>
<name>A0A1A6H0X9_NEOLE</name>
<reference evidence="4 5" key="1">
    <citation type="submission" date="2016-06" db="EMBL/GenBank/DDBJ databases">
        <title>The Draft Genome Sequence and Annotation of the Desert Woodrat Neotoma lepida.</title>
        <authorList>
            <person name="Campbell M."/>
            <person name="Oakeson K.F."/>
            <person name="Yandell M."/>
            <person name="Halpert J.R."/>
            <person name="Dearing D."/>
        </authorList>
    </citation>
    <scope>NUCLEOTIDE SEQUENCE [LARGE SCALE GENOMIC DNA]</scope>
    <source>
        <strain evidence="4">417</strain>
        <tissue evidence="4">Liver</tissue>
    </source>
</reference>
<feature type="transmembrane region" description="Helical" evidence="2">
    <location>
        <begin position="150"/>
        <end position="168"/>
    </location>
</feature>
<evidence type="ECO:0000259" key="3">
    <source>
        <dbReference type="Pfam" id="PF24357"/>
    </source>
</evidence>
<evidence type="ECO:0000313" key="4">
    <source>
        <dbReference type="EMBL" id="OBS72248.1"/>
    </source>
</evidence>
<feature type="transmembrane region" description="Helical" evidence="2">
    <location>
        <begin position="21"/>
        <end position="40"/>
    </location>
</feature>
<keyword evidence="2" id="KW-0812">Transmembrane</keyword>
<evidence type="ECO:0000256" key="2">
    <source>
        <dbReference type="SAM" id="Phobius"/>
    </source>
</evidence>
<dbReference type="Proteomes" id="UP000092124">
    <property type="component" value="Unassembled WGS sequence"/>
</dbReference>
<feature type="transmembrane region" description="Helical" evidence="2">
    <location>
        <begin position="113"/>
        <end position="130"/>
    </location>
</feature>
<dbReference type="Pfam" id="PF24357">
    <property type="entry name" value="TMD0_ABC"/>
    <property type="match status" value="1"/>
</dbReference>
<proteinExistence type="predicted"/>
<dbReference type="AlphaFoldDB" id="A0A1A6H0X9"/>
<feature type="non-terminal residue" evidence="4">
    <location>
        <position position="191"/>
    </location>
</feature>
<feature type="transmembrane region" description="Helical" evidence="2">
    <location>
        <begin position="60"/>
        <end position="78"/>
    </location>
</feature>
<dbReference type="STRING" id="56216.A0A1A6H0X9"/>
<comment type="subcellular location">
    <subcellularLocation>
        <location evidence="1">Membrane</location>
        <topology evidence="1">Multi-pass membrane protein</topology>
    </subcellularLocation>
</comment>
<dbReference type="EMBL" id="LZPO01055149">
    <property type="protein sequence ID" value="OBS72248.1"/>
    <property type="molecule type" value="Genomic_DNA"/>
</dbReference>
<evidence type="ECO:0000256" key="1">
    <source>
        <dbReference type="ARBA" id="ARBA00004141"/>
    </source>
</evidence>
<comment type="caution">
    <text evidence="4">The sequence shown here is derived from an EMBL/GenBank/DDBJ whole genome shotgun (WGS) entry which is preliminary data.</text>
</comment>
<keyword evidence="2" id="KW-0472">Membrane</keyword>
<keyword evidence="2" id="KW-1133">Transmembrane helix</keyword>
<accession>A0A1A6H0X9</accession>
<feature type="domain" description="ABC transporter TMD0" evidence="3">
    <location>
        <begin position="10"/>
        <end position="137"/>
    </location>
</feature>
<dbReference type="OrthoDB" id="6500128at2759"/>
<organism evidence="4 5">
    <name type="scientific">Neotoma lepida</name>
    <name type="common">Desert woodrat</name>
    <dbReference type="NCBI Taxonomy" id="56216"/>
    <lineage>
        <taxon>Eukaryota</taxon>
        <taxon>Metazoa</taxon>
        <taxon>Chordata</taxon>
        <taxon>Craniata</taxon>
        <taxon>Vertebrata</taxon>
        <taxon>Euteleostomi</taxon>
        <taxon>Mammalia</taxon>
        <taxon>Eutheria</taxon>
        <taxon>Euarchontoglires</taxon>
        <taxon>Glires</taxon>
        <taxon>Rodentia</taxon>
        <taxon>Myomorpha</taxon>
        <taxon>Muroidea</taxon>
        <taxon>Cricetidae</taxon>
        <taxon>Neotominae</taxon>
        <taxon>Neotoma</taxon>
    </lineage>
</organism>
<sequence>DWNITWHTSSPDFTKCFQNTVLTWVPCFYLWSCFPLYFLYLSRHDRGYIQMTHLNKAKTVLGFLLWIICWADLFYSFWERHQGVLAPVLAPVLLLLATFLIQLERRKGVQSSGFMLIFWLVALLCAIAILRSKIISALKKDAQVDMFRDTTFYVYFTLVLVQLVLSCFSDSSPLFSETVHDLVSVTQTCVH</sequence>
<feature type="non-terminal residue" evidence="4">
    <location>
        <position position="1"/>
    </location>
</feature>